<dbReference type="InterPro" id="IPR010209">
    <property type="entry name" value="Ion_transpt_RnfG/RsxG"/>
</dbReference>
<dbReference type="PANTHER" id="PTHR36118:SF1">
    <property type="entry name" value="ION-TRANSLOCATING OXIDOREDUCTASE COMPLEX SUBUNIT G"/>
    <property type="match status" value="1"/>
</dbReference>
<keyword evidence="5 6" id="KW-0249">Electron transport</keyword>
<dbReference type="PANTHER" id="PTHR36118">
    <property type="entry name" value="ION-TRANSLOCATING OXIDOREDUCTASE COMPLEX SUBUNIT G"/>
    <property type="match status" value="1"/>
</dbReference>
<dbReference type="Pfam" id="PF04205">
    <property type="entry name" value="FMN_bind"/>
    <property type="match status" value="1"/>
</dbReference>
<keyword evidence="6" id="KW-1278">Translocase</keyword>
<keyword evidence="6" id="KW-0472">Membrane</keyword>
<dbReference type="SMART" id="SM00900">
    <property type="entry name" value="FMN_bind"/>
    <property type="match status" value="1"/>
</dbReference>
<evidence type="ECO:0000256" key="5">
    <source>
        <dbReference type="ARBA" id="ARBA00022982"/>
    </source>
</evidence>
<evidence type="ECO:0000256" key="6">
    <source>
        <dbReference type="HAMAP-Rule" id="MF_00479"/>
    </source>
</evidence>
<dbReference type="AlphaFoldDB" id="A0A5D0MJ62"/>
<comment type="subcellular location">
    <subcellularLocation>
        <location evidence="6">Cell membrane</location>
        <topology evidence="6">Single-pass membrane protein</topology>
    </subcellularLocation>
</comment>
<evidence type="ECO:0000313" key="8">
    <source>
        <dbReference type="EMBL" id="TYB31470.1"/>
    </source>
</evidence>
<comment type="cofactor">
    <cofactor evidence="6">
        <name>FMN</name>
        <dbReference type="ChEBI" id="CHEBI:58210"/>
    </cofactor>
</comment>
<dbReference type="InterPro" id="IPR007329">
    <property type="entry name" value="FMN-bd"/>
</dbReference>
<proteinExistence type="inferred from homology"/>
<keyword evidence="9" id="KW-1185">Reference proteome</keyword>
<keyword evidence="3 6" id="KW-0285">Flavoprotein</keyword>
<evidence type="ECO:0000256" key="3">
    <source>
        <dbReference type="ARBA" id="ARBA00022630"/>
    </source>
</evidence>
<dbReference type="GO" id="GO:0022900">
    <property type="term" value="P:electron transport chain"/>
    <property type="evidence" value="ECO:0007669"/>
    <property type="project" value="UniProtKB-UniRule"/>
</dbReference>
<evidence type="ECO:0000259" key="7">
    <source>
        <dbReference type="SMART" id="SM00900"/>
    </source>
</evidence>
<evidence type="ECO:0000313" key="9">
    <source>
        <dbReference type="Proteomes" id="UP000324143"/>
    </source>
</evidence>
<protein>
    <recommendedName>
        <fullName evidence="6">Ion-translocating oxidoreductase complex subunit G</fullName>
        <ecNumber evidence="6">7.-.-.-</ecNumber>
    </recommendedName>
    <alternativeName>
        <fullName evidence="6">Rnf electron transport complex subunit G</fullName>
    </alternativeName>
</protein>
<name>A0A5D0MJ62_9BACT</name>
<reference evidence="8" key="1">
    <citation type="submission" date="2019-08" db="EMBL/GenBank/DDBJ databases">
        <title>Genomic characterization of a novel candidate phylum (ARYD3) from a high temperature, high salinity tertiary oil reservoir in north central Oklahoma, USA.</title>
        <authorList>
            <person name="Youssef N.H."/>
            <person name="Yadav A."/>
            <person name="Elshahed M.S."/>
        </authorList>
    </citation>
    <scope>NUCLEOTIDE SEQUENCE [LARGE SCALE GENOMIC DNA]</scope>
    <source>
        <strain evidence="8">ARYD3</strain>
    </source>
</reference>
<keyword evidence="6" id="KW-0812">Transmembrane</keyword>
<comment type="function">
    <text evidence="6">Part of a membrane-bound complex that couples electron transfer with translocation of ions across the membrane.</text>
</comment>
<evidence type="ECO:0000256" key="2">
    <source>
        <dbReference type="ARBA" id="ARBA00022553"/>
    </source>
</evidence>
<keyword evidence="2 6" id="KW-0597">Phosphoprotein</keyword>
<evidence type="ECO:0000256" key="4">
    <source>
        <dbReference type="ARBA" id="ARBA00022643"/>
    </source>
</evidence>
<comment type="subunit">
    <text evidence="6">The complex is composed of six subunits: RnfA, RnfB, RnfC, RnfD, RnfE and RnfG.</text>
</comment>
<feature type="domain" description="FMN-binding" evidence="7">
    <location>
        <begin position="92"/>
        <end position="182"/>
    </location>
</feature>
<dbReference type="NCBIfam" id="TIGR01947">
    <property type="entry name" value="rnfG"/>
    <property type="match status" value="1"/>
</dbReference>
<dbReference type="EMBL" id="VSIX01000033">
    <property type="protein sequence ID" value="TYB31470.1"/>
    <property type="molecule type" value="Genomic_DNA"/>
</dbReference>
<keyword evidence="4 6" id="KW-0288">FMN</keyword>
<keyword evidence="1 6" id="KW-0813">Transport</keyword>
<dbReference type="PIRSF" id="PIRSF006091">
    <property type="entry name" value="E_trnsport_RnfG"/>
    <property type="match status" value="1"/>
</dbReference>
<dbReference type="Proteomes" id="UP000324143">
    <property type="component" value="Unassembled WGS sequence"/>
</dbReference>
<dbReference type="GO" id="GO:0005886">
    <property type="term" value="C:plasma membrane"/>
    <property type="evidence" value="ECO:0007669"/>
    <property type="project" value="UniProtKB-SubCell"/>
</dbReference>
<comment type="caution">
    <text evidence="8">The sequence shown here is derived from an EMBL/GenBank/DDBJ whole genome shotgun (WGS) entry which is preliminary data.</text>
</comment>
<organism evidence="8 9">
    <name type="scientific">Candidatus Mcinerneyibacterium aminivorans</name>
    <dbReference type="NCBI Taxonomy" id="2703815"/>
    <lineage>
        <taxon>Bacteria</taxon>
        <taxon>Candidatus Macinerneyibacteriota</taxon>
        <taxon>Candidatus Mcinerneyibacteria</taxon>
        <taxon>Candidatus Mcinerneyibacteriales</taxon>
        <taxon>Candidatus Mcinerneyibacteriaceae</taxon>
        <taxon>Candidatus Mcinerneyibacterium</taxon>
    </lineage>
</organism>
<keyword evidence="6" id="KW-1003">Cell membrane</keyword>
<dbReference type="GO" id="GO:0010181">
    <property type="term" value="F:FMN binding"/>
    <property type="evidence" value="ECO:0007669"/>
    <property type="project" value="InterPro"/>
</dbReference>
<gene>
    <name evidence="6" type="primary">rnfG</name>
    <name evidence="8" type="ORF">FXF47_03910</name>
</gene>
<accession>A0A5D0MJ62</accession>
<keyword evidence="6" id="KW-1133">Transmembrane helix</keyword>
<dbReference type="HAMAP" id="MF_00479">
    <property type="entry name" value="RsxG_RnfG"/>
    <property type="match status" value="1"/>
</dbReference>
<feature type="modified residue" description="FMN phosphoryl threonine" evidence="6">
    <location>
        <position position="165"/>
    </location>
</feature>
<dbReference type="EC" id="7.-.-.-" evidence="6"/>
<dbReference type="GO" id="GO:0009055">
    <property type="term" value="F:electron transfer activity"/>
    <property type="evidence" value="ECO:0007669"/>
    <property type="project" value="InterPro"/>
</dbReference>
<comment type="similarity">
    <text evidence="6">Belongs to the RnfG family.</text>
</comment>
<evidence type="ECO:0000256" key="1">
    <source>
        <dbReference type="ARBA" id="ARBA00022448"/>
    </source>
</evidence>
<sequence length="201" mass="22443">MKKYLKLPVALLIITFISGFLLSYANKITEPKIQKLQEEKEQKARKKVLPDASKFEAKKLGIQSKFIDNEYWIGYDKNNNIVGFVAKVFKNGYSSRINIMVGVLPSKKIQSISILKQAETPGLGAKCEQNWFQEQFDKLKAGSIEVLKSDVPEDKNAIKAITAATITSKAVTDGINNGINILFNNISNKVENSDTKEKGDK</sequence>